<dbReference type="GO" id="GO:0001046">
    <property type="term" value="F:core promoter sequence-specific DNA binding"/>
    <property type="evidence" value="ECO:0007669"/>
    <property type="project" value="TreeGrafter"/>
</dbReference>
<dbReference type="CDD" id="cd00093">
    <property type="entry name" value="HTH_XRE"/>
    <property type="match status" value="1"/>
</dbReference>
<dbReference type="PANTHER" id="PTHR40455">
    <property type="entry name" value="ANTITOXIN HIGA"/>
    <property type="match status" value="1"/>
</dbReference>
<dbReference type="AlphaFoldDB" id="A0A2S7SWA9"/>
<evidence type="ECO:0000313" key="2">
    <source>
        <dbReference type="Proteomes" id="UP000239872"/>
    </source>
</evidence>
<proteinExistence type="predicted"/>
<dbReference type="Proteomes" id="UP000239872">
    <property type="component" value="Unassembled WGS sequence"/>
</dbReference>
<dbReference type="GO" id="GO:0006355">
    <property type="term" value="P:regulation of DNA-templated transcription"/>
    <property type="evidence" value="ECO:0007669"/>
    <property type="project" value="InterPro"/>
</dbReference>
<dbReference type="RefSeq" id="WP_105039602.1">
    <property type="nucleotide sequence ID" value="NZ_PPSL01000003.1"/>
</dbReference>
<dbReference type="PANTHER" id="PTHR40455:SF1">
    <property type="entry name" value="ANTITOXIN HIGA"/>
    <property type="match status" value="1"/>
</dbReference>
<sequence length="118" mass="13465">MKLKIIQTKKEYSVYLDWVDELFDKKVSTNSPEGQDLQVALLLIKQYEHLNYPIPLPDPIDAIRAKMEEMGMKNKDLVGMIGTKGYVSALLNKRKPLNLELAKIFHRELGIPADVLLA</sequence>
<dbReference type="InterPro" id="IPR010982">
    <property type="entry name" value="Lambda_DNA-bd_dom_sf"/>
</dbReference>
<reference evidence="1 2" key="1">
    <citation type="submission" date="2018-01" db="EMBL/GenBank/DDBJ databases">
        <title>A novel member of the phylum Bacteroidetes isolated from glacier ice.</title>
        <authorList>
            <person name="Liu Q."/>
            <person name="Xin Y.-H."/>
        </authorList>
    </citation>
    <scope>NUCLEOTIDE SEQUENCE [LARGE SCALE GENOMIC DNA]</scope>
    <source>
        <strain evidence="1 2">RB1R16</strain>
    </source>
</reference>
<comment type="caution">
    <text evidence="1">The sequence shown here is derived from an EMBL/GenBank/DDBJ whole genome shotgun (WGS) entry which is preliminary data.</text>
</comment>
<dbReference type="OrthoDB" id="9796786at2"/>
<evidence type="ECO:0000313" key="1">
    <source>
        <dbReference type="EMBL" id="PQJ10875.1"/>
    </source>
</evidence>
<organism evidence="1 2">
    <name type="scientific">Flavipsychrobacter stenotrophus</name>
    <dbReference type="NCBI Taxonomy" id="2077091"/>
    <lineage>
        <taxon>Bacteria</taxon>
        <taxon>Pseudomonadati</taxon>
        <taxon>Bacteroidota</taxon>
        <taxon>Chitinophagia</taxon>
        <taxon>Chitinophagales</taxon>
        <taxon>Chitinophagaceae</taxon>
        <taxon>Flavipsychrobacter</taxon>
    </lineage>
</organism>
<dbReference type="InterPro" id="IPR001387">
    <property type="entry name" value="Cro/C1-type_HTH"/>
</dbReference>
<dbReference type="SUPFAM" id="SSF47413">
    <property type="entry name" value="lambda repressor-like DNA-binding domains"/>
    <property type="match status" value="1"/>
</dbReference>
<dbReference type="EMBL" id="PPSL01000003">
    <property type="protein sequence ID" value="PQJ10875.1"/>
    <property type="molecule type" value="Genomic_DNA"/>
</dbReference>
<dbReference type="InterPro" id="IPR039060">
    <property type="entry name" value="Antitox_HigA"/>
</dbReference>
<name>A0A2S7SWA9_9BACT</name>
<keyword evidence="2" id="KW-1185">Reference proteome</keyword>
<gene>
    <name evidence="1" type="ORF">CJD36_012960</name>
</gene>
<protein>
    <submittedName>
        <fullName evidence="1">Transcriptional regulator</fullName>
    </submittedName>
</protein>
<accession>A0A2S7SWA9</accession>